<dbReference type="Proteomes" id="UP000038045">
    <property type="component" value="Unplaced"/>
</dbReference>
<dbReference type="AlphaFoldDB" id="A0A0N4ZLZ9"/>
<name>A0A0N4ZLZ9_PARTI</name>
<accession>A0A0N4ZLZ9</accession>
<protein>
    <submittedName>
        <fullName evidence="2">Astacin domain-containing protein</fullName>
    </submittedName>
</protein>
<proteinExistence type="predicted"/>
<sequence>MMAQVTRINGDENVYVVDNYTVPERKSKYKILYSSLFNDKLYDFDLGSFFNKNPYYSFKDSRKVHTTIMGCQAYYEKMLGQRIDYSFGDKNIFCSYYNIKTLYYTYTYIRI</sequence>
<evidence type="ECO:0000313" key="1">
    <source>
        <dbReference type="Proteomes" id="UP000038045"/>
    </source>
</evidence>
<evidence type="ECO:0000313" key="2">
    <source>
        <dbReference type="WBParaSite" id="PTRK_0000953750.1"/>
    </source>
</evidence>
<reference evidence="2" key="1">
    <citation type="submission" date="2017-02" db="UniProtKB">
        <authorList>
            <consortium name="WormBaseParasite"/>
        </authorList>
    </citation>
    <scope>IDENTIFICATION</scope>
</reference>
<keyword evidence="1" id="KW-1185">Reference proteome</keyword>
<dbReference type="WBParaSite" id="PTRK_0000953750.1">
    <property type="protein sequence ID" value="PTRK_0000953750.1"/>
    <property type="gene ID" value="PTRK_0000953750"/>
</dbReference>
<organism evidence="1 2">
    <name type="scientific">Parastrongyloides trichosuri</name>
    <name type="common">Possum-specific nematode worm</name>
    <dbReference type="NCBI Taxonomy" id="131310"/>
    <lineage>
        <taxon>Eukaryota</taxon>
        <taxon>Metazoa</taxon>
        <taxon>Ecdysozoa</taxon>
        <taxon>Nematoda</taxon>
        <taxon>Chromadorea</taxon>
        <taxon>Rhabditida</taxon>
        <taxon>Tylenchina</taxon>
        <taxon>Panagrolaimomorpha</taxon>
        <taxon>Strongyloidoidea</taxon>
        <taxon>Strongyloididae</taxon>
        <taxon>Parastrongyloides</taxon>
    </lineage>
</organism>